<proteinExistence type="predicted"/>
<protein>
    <submittedName>
        <fullName evidence="1">Uncharacterized protein</fullName>
    </submittedName>
</protein>
<gene>
    <name evidence="1" type="ORF">OXU80_16990</name>
</gene>
<keyword evidence="2" id="KW-1185">Reference proteome</keyword>
<name>A0ACD4NIF1_9HYPH</name>
<dbReference type="Proteomes" id="UP001163223">
    <property type="component" value="Chromosome"/>
</dbReference>
<organism evidence="1 2">
    <name type="scientific">Antarcticirhabdus aurantiaca</name>
    <dbReference type="NCBI Taxonomy" id="2606717"/>
    <lineage>
        <taxon>Bacteria</taxon>
        <taxon>Pseudomonadati</taxon>
        <taxon>Pseudomonadota</taxon>
        <taxon>Alphaproteobacteria</taxon>
        <taxon>Hyphomicrobiales</taxon>
        <taxon>Aurantimonadaceae</taxon>
        <taxon>Antarcticirhabdus</taxon>
    </lineage>
</organism>
<dbReference type="EMBL" id="CP113520">
    <property type="protein sequence ID" value="WAJ26565.1"/>
    <property type="molecule type" value="Genomic_DNA"/>
</dbReference>
<reference evidence="1" key="1">
    <citation type="submission" date="2022-11" db="EMBL/GenBank/DDBJ databases">
        <title>beta-Carotene-producing bacterium, Jeongeuplla avenae sp. nov., alleviates the salt stress of Arabidopsis seedlings.</title>
        <authorList>
            <person name="Jiang L."/>
            <person name="Lee J."/>
        </authorList>
    </citation>
    <scope>NUCLEOTIDE SEQUENCE</scope>
    <source>
        <strain evidence="1">DY_R2A_6</strain>
    </source>
</reference>
<evidence type="ECO:0000313" key="1">
    <source>
        <dbReference type="EMBL" id="WAJ26565.1"/>
    </source>
</evidence>
<evidence type="ECO:0000313" key="2">
    <source>
        <dbReference type="Proteomes" id="UP001163223"/>
    </source>
</evidence>
<sequence length="59" mass="6119">MRLASRLIAGLVLAGILAGCGGLNRAVTVFPNALDDLAAKRDPDRRPEGRAPASPPARL</sequence>
<accession>A0ACD4NIF1</accession>